<keyword evidence="3" id="KW-1185">Reference proteome</keyword>
<dbReference type="Proteomes" id="UP000799291">
    <property type="component" value="Unassembled WGS sequence"/>
</dbReference>
<organism evidence="2 3">
    <name type="scientific">Lentithecium fluviatile CBS 122367</name>
    <dbReference type="NCBI Taxonomy" id="1168545"/>
    <lineage>
        <taxon>Eukaryota</taxon>
        <taxon>Fungi</taxon>
        <taxon>Dikarya</taxon>
        <taxon>Ascomycota</taxon>
        <taxon>Pezizomycotina</taxon>
        <taxon>Dothideomycetes</taxon>
        <taxon>Pleosporomycetidae</taxon>
        <taxon>Pleosporales</taxon>
        <taxon>Massarineae</taxon>
        <taxon>Lentitheciaceae</taxon>
        <taxon>Lentithecium</taxon>
    </lineage>
</organism>
<evidence type="ECO:0000256" key="1">
    <source>
        <dbReference type="SAM" id="MobiDB-lite"/>
    </source>
</evidence>
<feature type="region of interest" description="Disordered" evidence="1">
    <location>
        <begin position="1"/>
        <end position="30"/>
    </location>
</feature>
<feature type="compositionally biased region" description="Polar residues" evidence="1">
    <location>
        <begin position="1"/>
        <end position="26"/>
    </location>
</feature>
<name>A0A6G1IJV4_9PLEO</name>
<evidence type="ECO:0000313" key="3">
    <source>
        <dbReference type="Proteomes" id="UP000799291"/>
    </source>
</evidence>
<accession>A0A6G1IJV4</accession>
<gene>
    <name evidence="2" type="ORF">K458DRAFT_136548</name>
</gene>
<sequence>MLLNVSSSKVCSSQAPRQDPLTSIRTSGRRNHLSNGIAAAHRRALQRAEDPNGVAAFCQILEDHSARSSTSGSVVR</sequence>
<proteinExistence type="predicted"/>
<protein>
    <submittedName>
        <fullName evidence="2">Uncharacterized protein</fullName>
    </submittedName>
</protein>
<reference evidence="2" key="1">
    <citation type="journal article" date="2020" name="Stud. Mycol.">
        <title>101 Dothideomycetes genomes: a test case for predicting lifestyles and emergence of pathogens.</title>
        <authorList>
            <person name="Haridas S."/>
            <person name="Albert R."/>
            <person name="Binder M."/>
            <person name="Bloem J."/>
            <person name="Labutti K."/>
            <person name="Salamov A."/>
            <person name="Andreopoulos B."/>
            <person name="Baker S."/>
            <person name="Barry K."/>
            <person name="Bills G."/>
            <person name="Bluhm B."/>
            <person name="Cannon C."/>
            <person name="Castanera R."/>
            <person name="Culley D."/>
            <person name="Daum C."/>
            <person name="Ezra D."/>
            <person name="Gonzalez J."/>
            <person name="Henrissat B."/>
            <person name="Kuo A."/>
            <person name="Liang C."/>
            <person name="Lipzen A."/>
            <person name="Lutzoni F."/>
            <person name="Magnuson J."/>
            <person name="Mondo S."/>
            <person name="Nolan M."/>
            <person name="Ohm R."/>
            <person name="Pangilinan J."/>
            <person name="Park H.-J."/>
            <person name="Ramirez L."/>
            <person name="Alfaro M."/>
            <person name="Sun H."/>
            <person name="Tritt A."/>
            <person name="Yoshinaga Y."/>
            <person name="Zwiers L.-H."/>
            <person name="Turgeon B."/>
            <person name="Goodwin S."/>
            <person name="Spatafora J."/>
            <person name="Crous P."/>
            <person name="Grigoriev I."/>
        </authorList>
    </citation>
    <scope>NUCLEOTIDE SEQUENCE</scope>
    <source>
        <strain evidence="2">CBS 122367</strain>
    </source>
</reference>
<dbReference type="EMBL" id="MU005611">
    <property type="protein sequence ID" value="KAF2678524.1"/>
    <property type="molecule type" value="Genomic_DNA"/>
</dbReference>
<dbReference type="AlphaFoldDB" id="A0A6G1IJV4"/>
<evidence type="ECO:0000313" key="2">
    <source>
        <dbReference type="EMBL" id="KAF2678524.1"/>
    </source>
</evidence>